<dbReference type="AlphaFoldDB" id="H5V1G0"/>
<gene>
    <name evidence="2" type="ORF">EH105704_04_00590</name>
</gene>
<protein>
    <submittedName>
        <fullName evidence="2">Uncharacterized protein</fullName>
    </submittedName>
</protein>
<organism evidence="2 3">
    <name type="scientific">Atlantibacter hermannii NBRC 105704</name>
    <dbReference type="NCBI Taxonomy" id="1115512"/>
    <lineage>
        <taxon>Bacteria</taxon>
        <taxon>Pseudomonadati</taxon>
        <taxon>Pseudomonadota</taxon>
        <taxon>Gammaproteobacteria</taxon>
        <taxon>Enterobacterales</taxon>
        <taxon>Enterobacteriaceae</taxon>
        <taxon>Atlantibacter</taxon>
    </lineage>
</organism>
<evidence type="ECO:0000313" key="2">
    <source>
        <dbReference type="EMBL" id="GAB51818.1"/>
    </source>
</evidence>
<reference evidence="2 3" key="1">
    <citation type="submission" date="2012-02" db="EMBL/GenBank/DDBJ databases">
        <title>Whole genome shotgun sequence of Escherichia hermannii NBRC 105704.</title>
        <authorList>
            <person name="Yoshida I."/>
            <person name="Hosoyama A."/>
            <person name="Tsuchikane K."/>
            <person name="Katsumata H."/>
            <person name="Yamazaki S."/>
            <person name="Fujita N."/>
        </authorList>
    </citation>
    <scope>NUCLEOTIDE SEQUENCE [LARGE SCALE GENOMIC DNA]</scope>
    <source>
        <strain evidence="2 3">NBRC 105704</strain>
    </source>
</reference>
<accession>H5V1G0</accession>
<evidence type="ECO:0000313" key="3">
    <source>
        <dbReference type="Proteomes" id="UP000010297"/>
    </source>
</evidence>
<dbReference type="EMBL" id="BAFF01000004">
    <property type="protein sequence ID" value="GAB51818.1"/>
    <property type="molecule type" value="Genomic_DNA"/>
</dbReference>
<keyword evidence="3" id="KW-1185">Reference proteome</keyword>
<sequence>MELNGKSPAFWWEFSPGEDEEDEETSPKSILPSAALTLLAPPRRSEVSRERQVRVPQKILKNLWFTADRE</sequence>
<comment type="caution">
    <text evidence="2">The sequence shown here is derived from an EMBL/GenBank/DDBJ whole genome shotgun (WGS) entry which is preliminary data.</text>
</comment>
<name>H5V1G0_ATLHE</name>
<feature type="region of interest" description="Disordered" evidence="1">
    <location>
        <begin position="1"/>
        <end position="30"/>
    </location>
</feature>
<dbReference type="Proteomes" id="UP000010297">
    <property type="component" value="Unassembled WGS sequence"/>
</dbReference>
<proteinExistence type="predicted"/>
<evidence type="ECO:0000256" key="1">
    <source>
        <dbReference type="SAM" id="MobiDB-lite"/>
    </source>
</evidence>